<dbReference type="PANTHER" id="PTHR35175">
    <property type="entry name" value="DUF1289 DOMAIN-CONTAINING PROTEIN"/>
    <property type="match status" value="1"/>
</dbReference>
<proteinExistence type="predicted"/>
<dbReference type="PANTHER" id="PTHR35175:SF2">
    <property type="entry name" value="DUF1289 DOMAIN-CONTAINING PROTEIN"/>
    <property type="match status" value="1"/>
</dbReference>
<protein>
    <submittedName>
        <fullName evidence="1">DUF1289 domain-containing protein</fullName>
    </submittedName>
</protein>
<accession>A0ABY7TYL5</accession>
<keyword evidence="2" id="KW-1185">Reference proteome</keyword>
<evidence type="ECO:0000313" key="1">
    <source>
        <dbReference type="EMBL" id="WCT77410.1"/>
    </source>
</evidence>
<dbReference type="Pfam" id="PF06945">
    <property type="entry name" value="DUF1289"/>
    <property type="match status" value="1"/>
</dbReference>
<dbReference type="RefSeq" id="WP_273617786.1">
    <property type="nucleotide sequence ID" value="NZ_CP117417.1"/>
</dbReference>
<reference evidence="1 2" key="1">
    <citation type="submission" date="2023-02" db="EMBL/GenBank/DDBJ databases">
        <title>Genome sequence of Novosphingobium humi KACC 19094.</title>
        <authorList>
            <person name="Kim S."/>
            <person name="Heo J."/>
            <person name="Kwon S.-W."/>
        </authorList>
    </citation>
    <scope>NUCLEOTIDE SEQUENCE [LARGE SCALE GENOMIC DNA]</scope>
    <source>
        <strain evidence="1 2">KACC 19094</strain>
    </source>
</reference>
<name>A0ABY7TYL5_9SPHN</name>
<organism evidence="1 2">
    <name type="scientific">Novosphingobium humi</name>
    <dbReference type="NCBI Taxonomy" id="2282397"/>
    <lineage>
        <taxon>Bacteria</taxon>
        <taxon>Pseudomonadati</taxon>
        <taxon>Pseudomonadota</taxon>
        <taxon>Alphaproteobacteria</taxon>
        <taxon>Sphingomonadales</taxon>
        <taxon>Sphingomonadaceae</taxon>
        <taxon>Novosphingobium</taxon>
    </lineage>
</organism>
<dbReference type="InterPro" id="IPR010710">
    <property type="entry name" value="DUF1289"/>
</dbReference>
<evidence type="ECO:0000313" key="2">
    <source>
        <dbReference type="Proteomes" id="UP001218231"/>
    </source>
</evidence>
<dbReference type="EMBL" id="CP117417">
    <property type="protein sequence ID" value="WCT77410.1"/>
    <property type="molecule type" value="Genomic_DNA"/>
</dbReference>
<gene>
    <name evidence="1" type="ORF">PQ457_16085</name>
</gene>
<sequence>MKSPASPCNGVCRIHPARGLCAGCWRSGEEIAAWPAMSDGAKRALLGALKKRRKG</sequence>
<dbReference type="Proteomes" id="UP001218231">
    <property type="component" value="Chromosome"/>
</dbReference>